<feature type="region of interest" description="Disordered" evidence="1">
    <location>
        <begin position="1"/>
        <end position="22"/>
    </location>
</feature>
<feature type="region of interest" description="Disordered" evidence="1">
    <location>
        <begin position="43"/>
        <end position="62"/>
    </location>
</feature>
<accession>A0A5B7HJB7</accession>
<reference evidence="2 3" key="1">
    <citation type="submission" date="2019-05" db="EMBL/GenBank/DDBJ databases">
        <title>Another draft genome of Portunus trituberculatus and its Hox gene families provides insights of decapod evolution.</title>
        <authorList>
            <person name="Jeong J.-H."/>
            <person name="Song I."/>
            <person name="Kim S."/>
            <person name="Choi T."/>
            <person name="Kim D."/>
            <person name="Ryu S."/>
            <person name="Kim W."/>
        </authorList>
    </citation>
    <scope>NUCLEOTIDE SEQUENCE [LARGE SCALE GENOMIC DNA]</scope>
    <source>
        <tissue evidence="2">Muscle</tissue>
    </source>
</reference>
<sequence>MLRPCTTAPQYETPRPGTAQHCSVTPRWQSAAATHKTKVTGVDGLLAGTGRHGTGGAGTPSHISPGVKTCCPLLAPSLPFPPTPNTSLTPPNYTKRTVK</sequence>
<evidence type="ECO:0000313" key="3">
    <source>
        <dbReference type="Proteomes" id="UP000324222"/>
    </source>
</evidence>
<proteinExistence type="predicted"/>
<feature type="compositionally biased region" description="Low complexity" evidence="1">
    <location>
        <begin position="85"/>
        <end position="99"/>
    </location>
</feature>
<name>A0A5B7HJB7_PORTR</name>
<gene>
    <name evidence="2" type="ORF">E2C01_064282</name>
</gene>
<feature type="region of interest" description="Disordered" evidence="1">
    <location>
        <begin position="79"/>
        <end position="99"/>
    </location>
</feature>
<evidence type="ECO:0000313" key="2">
    <source>
        <dbReference type="EMBL" id="MPC70046.1"/>
    </source>
</evidence>
<keyword evidence="3" id="KW-1185">Reference proteome</keyword>
<evidence type="ECO:0000256" key="1">
    <source>
        <dbReference type="SAM" id="MobiDB-lite"/>
    </source>
</evidence>
<organism evidence="2 3">
    <name type="scientific">Portunus trituberculatus</name>
    <name type="common">Swimming crab</name>
    <name type="synonym">Neptunus trituberculatus</name>
    <dbReference type="NCBI Taxonomy" id="210409"/>
    <lineage>
        <taxon>Eukaryota</taxon>
        <taxon>Metazoa</taxon>
        <taxon>Ecdysozoa</taxon>
        <taxon>Arthropoda</taxon>
        <taxon>Crustacea</taxon>
        <taxon>Multicrustacea</taxon>
        <taxon>Malacostraca</taxon>
        <taxon>Eumalacostraca</taxon>
        <taxon>Eucarida</taxon>
        <taxon>Decapoda</taxon>
        <taxon>Pleocyemata</taxon>
        <taxon>Brachyura</taxon>
        <taxon>Eubrachyura</taxon>
        <taxon>Portunoidea</taxon>
        <taxon>Portunidae</taxon>
        <taxon>Portuninae</taxon>
        <taxon>Portunus</taxon>
    </lineage>
</organism>
<protein>
    <submittedName>
        <fullName evidence="2">Uncharacterized protein</fullName>
    </submittedName>
</protein>
<dbReference type="Proteomes" id="UP000324222">
    <property type="component" value="Unassembled WGS sequence"/>
</dbReference>
<comment type="caution">
    <text evidence="2">The sequence shown here is derived from an EMBL/GenBank/DDBJ whole genome shotgun (WGS) entry which is preliminary data.</text>
</comment>
<dbReference type="EMBL" id="VSRR010030438">
    <property type="protein sequence ID" value="MPC70046.1"/>
    <property type="molecule type" value="Genomic_DNA"/>
</dbReference>
<dbReference type="AlphaFoldDB" id="A0A5B7HJB7"/>